<dbReference type="OrthoDB" id="287584at2"/>
<gene>
    <name evidence="1" type="ORF">FLL46_03925</name>
</gene>
<keyword evidence="2" id="KW-1185">Reference proteome</keyword>
<protein>
    <recommendedName>
        <fullName evidence="3">Polyhydroxyalkanoic acid system protein</fullName>
    </recommendedName>
</protein>
<dbReference type="Pfam" id="PF09650">
    <property type="entry name" value="PHA_gran_rgn"/>
    <property type="match status" value="1"/>
</dbReference>
<dbReference type="InterPro" id="IPR013433">
    <property type="entry name" value="PHA_gran_rgn"/>
</dbReference>
<proteinExistence type="predicted"/>
<organism evidence="1 2">
    <name type="scientific">Aliikangiella coralliicola</name>
    <dbReference type="NCBI Taxonomy" id="2592383"/>
    <lineage>
        <taxon>Bacteria</taxon>
        <taxon>Pseudomonadati</taxon>
        <taxon>Pseudomonadota</taxon>
        <taxon>Gammaproteobacteria</taxon>
        <taxon>Oceanospirillales</taxon>
        <taxon>Pleioneaceae</taxon>
        <taxon>Aliikangiella</taxon>
    </lineage>
</organism>
<dbReference type="NCBIfam" id="TIGR02610">
    <property type="entry name" value="PHA_gran_rgn"/>
    <property type="match status" value="1"/>
</dbReference>
<evidence type="ECO:0000313" key="1">
    <source>
        <dbReference type="EMBL" id="TQV89289.1"/>
    </source>
</evidence>
<reference evidence="1 2" key="1">
    <citation type="submission" date="2019-07" db="EMBL/GenBank/DDBJ databases">
        <title>Draft genome for Aliikangiella sp. M105.</title>
        <authorList>
            <person name="Wang G."/>
        </authorList>
    </citation>
    <scope>NUCLEOTIDE SEQUENCE [LARGE SCALE GENOMIC DNA]</scope>
    <source>
        <strain evidence="1 2">M105</strain>
    </source>
</reference>
<dbReference type="RefSeq" id="WP_142892139.1">
    <property type="nucleotide sequence ID" value="NZ_ML660161.1"/>
</dbReference>
<sequence>MSAIIVSRTHQYSIEELKNKIDKIILDIQQELEFQSEWETESNLVFRRKGANGSIDIDENNFELTLRLGMMFRALKGTIERQIIKVVDSHLNV</sequence>
<accession>A0A545UIJ4</accession>
<evidence type="ECO:0000313" key="2">
    <source>
        <dbReference type="Proteomes" id="UP000315439"/>
    </source>
</evidence>
<dbReference type="Proteomes" id="UP000315439">
    <property type="component" value="Unassembled WGS sequence"/>
</dbReference>
<dbReference type="AlphaFoldDB" id="A0A545UIJ4"/>
<comment type="caution">
    <text evidence="1">The sequence shown here is derived from an EMBL/GenBank/DDBJ whole genome shotgun (WGS) entry which is preliminary data.</text>
</comment>
<evidence type="ECO:0008006" key="3">
    <source>
        <dbReference type="Google" id="ProtNLM"/>
    </source>
</evidence>
<name>A0A545UIJ4_9GAMM</name>
<dbReference type="EMBL" id="VIKS01000002">
    <property type="protein sequence ID" value="TQV89289.1"/>
    <property type="molecule type" value="Genomic_DNA"/>
</dbReference>